<protein>
    <submittedName>
        <fullName evidence="3">Uncharacterized protein</fullName>
    </submittedName>
</protein>
<name>A0A0L6V6U6_9BASI</name>
<reference evidence="3 4" key="1">
    <citation type="submission" date="2015-08" db="EMBL/GenBank/DDBJ databases">
        <title>Next Generation Sequencing and Analysis of the Genome of Puccinia sorghi L Schw, the Causal Agent of Maize Common Rust.</title>
        <authorList>
            <person name="Rochi L."/>
            <person name="Burguener G."/>
            <person name="Darino M."/>
            <person name="Turjanski A."/>
            <person name="Kreff E."/>
            <person name="Dieguez M.J."/>
            <person name="Sacco F."/>
        </authorList>
    </citation>
    <scope>NUCLEOTIDE SEQUENCE [LARGE SCALE GENOMIC DNA]</scope>
    <source>
        <strain evidence="3 4">RO10H11247</strain>
    </source>
</reference>
<feature type="transmembrane region" description="Helical" evidence="2">
    <location>
        <begin position="116"/>
        <end position="141"/>
    </location>
</feature>
<dbReference type="Pfam" id="PF06127">
    <property type="entry name" value="Mpo1-like"/>
    <property type="match status" value="1"/>
</dbReference>
<dbReference type="VEuPathDB" id="FungiDB:VP01_2394g1"/>
<dbReference type="AlphaFoldDB" id="A0A0L6V6U6"/>
<feature type="region of interest" description="Disordered" evidence="1">
    <location>
        <begin position="1"/>
        <end position="22"/>
    </location>
</feature>
<dbReference type="EMBL" id="LAVV01007274">
    <property type="protein sequence ID" value="KNZ56483.1"/>
    <property type="molecule type" value="Genomic_DNA"/>
</dbReference>
<feature type="region of interest" description="Disordered" evidence="1">
    <location>
        <begin position="227"/>
        <end position="246"/>
    </location>
</feature>
<evidence type="ECO:0000313" key="3">
    <source>
        <dbReference type="EMBL" id="KNZ56483.1"/>
    </source>
</evidence>
<dbReference type="GO" id="GO:0046521">
    <property type="term" value="P:sphingoid catabolic process"/>
    <property type="evidence" value="ECO:0007669"/>
    <property type="project" value="TreeGrafter"/>
</dbReference>
<dbReference type="InterPro" id="IPR009305">
    <property type="entry name" value="Mpo1-like"/>
</dbReference>
<proteinExistence type="predicted"/>
<evidence type="ECO:0000256" key="2">
    <source>
        <dbReference type="SAM" id="Phobius"/>
    </source>
</evidence>
<dbReference type="PANTHER" id="PTHR28026:SF9">
    <property type="entry name" value="2-HYDROXY-PALMITIC ACID DIOXYGENASE MPO1"/>
    <property type="match status" value="1"/>
</dbReference>
<keyword evidence="2" id="KW-0472">Membrane</keyword>
<dbReference type="GO" id="GO:0016020">
    <property type="term" value="C:membrane"/>
    <property type="evidence" value="ECO:0007669"/>
    <property type="project" value="GOC"/>
</dbReference>
<evidence type="ECO:0000313" key="4">
    <source>
        <dbReference type="Proteomes" id="UP000037035"/>
    </source>
</evidence>
<feature type="transmembrane region" description="Helical" evidence="2">
    <location>
        <begin position="186"/>
        <end position="207"/>
    </location>
</feature>
<organism evidence="3 4">
    <name type="scientific">Puccinia sorghi</name>
    <dbReference type="NCBI Taxonomy" id="27349"/>
    <lineage>
        <taxon>Eukaryota</taxon>
        <taxon>Fungi</taxon>
        <taxon>Dikarya</taxon>
        <taxon>Basidiomycota</taxon>
        <taxon>Pucciniomycotina</taxon>
        <taxon>Pucciniomycetes</taxon>
        <taxon>Pucciniales</taxon>
        <taxon>Pucciniaceae</taxon>
        <taxon>Puccinia</taxon>
    </lineage>
</organism>
<feature type="compositionally biased region" description="Polar residues" evidence="1">
    <location>
        <begin position="10"/>
        <end position="22"/>
    </location>
</feature>
<keyword evidence="2" id="KW-1133">Transmembrane helix</keyword>
<dbReference type="GO" id="GO:0005783">
    <property type="term" value="C:endoplasmic reticulum"/>
    <property type="evidence" value="ECO:0007669"/>
    <property type="project" value="TreeGrafter"/>
</dbReference>
<feature type="transmembrane region" description="Helical" evidence="2">
    <location>
        <begin position="49"/>
        <end position="71"/>
    </location>
</feature>
<dbReference type="Proteomes" id="UP000037035">
    <property type="component" value="Unassembled WGS sequence"/>
</dbReference>
<evidence type="ECO:0000256" key="1">
    <source>
        <dbReference type="SAM" id="MobiDB-lite"/>
    </source>
</evidence>
<sequence>MFRIAEEKPTSTIEQEQHTPLPTTKSGSIFNLEDQFLFYGQYHHNPVNIIIHLVCVPTIFFTSLILSHYYALFLLTDLRWLTGPLQLPELLARSALFGAEGTTYDLNLATLTSLGYAAYFIVLEPFAGLLYAPILLAMGHWSNLIVNSFPDTYLGPTLAIWTLSWIMQFIGHGHFEKRKPALIDNLFQSIVLAVFFVWIEALFFLGYRPKLADSIHLKISSAVAQFKASSPSSSTSKDSSPPSKFS</sequence>
<keyword evidence="2" id="KW-0812">Transmembrane</keyword>
<comment type="caution">
    <text evidence="3">The sequence shown here is derived from an EMBL/GenBank/DDBJ whole genome shotgun (WGS) entry which is preliminary data.</text>
</comment>
<dbReference type="PANTHER" id="PTHR28026">
    <property type="entry name" value="DUF962 DOMAIN PROTEIN (AFU_ORTHOLOGUE AFUA_8G05310)"/>
    <property type="match status" value="1"/>
</dbReference>
<dbReference type="OrthoDB" id="2124888at2759"/>
<keyword evidence="4" id="KW-1185">Reference proteome</keyword>
<feature type="transmembrane region" description="Helical" evidence="2">
    <location>
        <begin position="153"/>
        <end position="174"/>
    </location>
</feature>
<gene>
    <name evidence="3" type="ORF">VP01_2394g1</name>
</gene>
<accession>A0A0L6V6U6</accession>